<keyword evidence="2" id="KW-1185">Reference proteome</keyword>
<dbReference type="EMBL" id="LNQP01000015">
    <property type="protein sequence ID" value="KSU88833.1"/>
    <property type="molecule type" value="Genomic_DNA"/>
</dbReference>
<dbReference type="Proteomes" id="UP000053681">
    <property type="component" value="Unassembled WGS sequence"/>
</dbReference>
<dbReference type="AlphaFoldDB" id="A0A0V8JPC3"/>
<accession>A0A0V8JPC3</accession>
<reference evidence="1 2" key="1">
    <citation type="submission" date="2015-11" db="EMBL/GenBank/DDBJ databases">
        <title>Bacillus caseinolyticus sp nov.</title>
        <authorList>
            <person name="Dastager S.G."/>
            <person name="Mawlankar R."/>
        </authorList>
    </citation>
    <scope>NUCLEOTIDE SEQUENCE [LARGE SCALE GENOMIC DNA]</scope>
    <source>
        <strain evidence="1 2">SGD-V-76</strain>
    </source>
</reference>
<gene>
    <name evidence="1" type="ORF">AS180_05860</name>
</gene>
<organism evidence="1 2">
    <name type="scientific">Priestia veravalensis</name>
    <dbReference type="NCBI Taxonomy" id="1414648"/>
    <lineage>
        <taxon>Bacteria</taxon>
        <taxon>Bacillati</taxon>
        <taxon>Bacillota</taxon>
        <taxon>Bacilli</taxon>
        <taxon>Bacillales</taxon>
        <taxon>Bacillaceae</taxon>
        <taxon>Priestia</taxon>
    </lineage>
</organism>
<dbReference type="SUPFAM" id="SSF50814">
    <property type="entry name" value="Lipocalins"/>
    <property type="match status" value="1"/>
</dbReference>
<dbReference type="Gene3D" id="2.40.128.20">
    <property type="match status" value="1"/>
</dbReference>
<dbReference type="RefSeq" id="WP_062686539.1">
    <property type="nucleotide sequence ID" value="NZ_KQ758634.1"/>
</dbReference>
<evidence type="ECO:0008006" key="3">
    <source>
        <dbReference type="Google" id="ProtNLM"/>
    </source>
</evidence>
<evidence type="ECO:0000313" key="1">
    <source>
        <dbReference type="EMBL" id="KSU88833.1"/>
    </source>
</evidence>
<proteinExistence type="predicted"/>
<evidence type="ECO:0000313" key="2">
    <source>
        <dbReference type="Proteomes" id="UP000053681"/>
    </source>
</evidence>
<protein>
    <recommendedName>
        <fullName evidence="3">DUF1934 domain-containing protein</fullName>
    </recommendedName>
</protein>
<dbReference type="InterPro" id="IPR012674">
    <property type="entry name" value="Calycin"/>
</dbReference>
<comment type="caution">
    <text evidence="1">The sequence shown here is derived from an EMBL/GenBank/DDBJ whole genome shotgun (WGS) entry which is preliminary data.</text>
</comment>
<dbReference type="Pfam" id="PF09148">
    <property type="entry name" value="DUF1934"/>
    <property type="match status" value="1"/>
</dbReference>
<sequence>MNNASTIKKPIAIKIVTDIRDGHMKETKAVEAQGTYYKKDEVVYLTYTEHQEEVGDIKTLLKIKEDEVTINRTGAVKMKQSFRKKVKLEGTYMSPYGRMDMMTYAHNIEYKKLQKRGHLFFTYDLTLQGQSVGNYAVTITFKEEEHEHC</sequence>
<name>A0A0V8JPC3_9BACI</name>
<dbReference type="InterPro" id="IPR015231">
    <property type="entry name" value="DUF1934"/>
</dbReference>